<dbReference type="Gene3D" id="3.40.50.10140">
    <property type="entry name" value="Toll/interleukin-1 receptor homology (TIR) domain"/>
    <property type="match status" value="1"/>
</dbReference>
<dbReference type="AlphaFoldDB" id="A0A814SDA9"/>
<keyword evidence="5" id="KW-1185">Reference proteome</keyword>
<name>A0A814SDA9_9BILA</name>
<accession>A0A814SDA9</accession>
<dbReference type="PANTHER" id="PTHR46270">
    <property type="entry name" value="ARMADILLO-TYPE FOLD-RELATED"/>
    <property type="match status" value="1"/>
</dbReference>
<evidence type="ECO:0000313" key="5">
    <source>
        <dbReference type="Proteomes" id="UP000663870"/>
    </source>
</evidence>
<organism evidence="2 4">
    <name type="scientific">Rotaria sordida</name>
    <dbReference type="NCBI Taxonomy" id="392033"/>
    <lineage>
        <taxon>Eukaryota</taxon>
        <taxon>Metazoa</taxon>
        <taxon>Spiralia</taxon>
        <taxon>Gnathifera</taxon>
        <taxon>Rotifera</taxon>
        <taxon>Eurotatoria</taxon>
        <taxon>Bdelloidea</taxon>
        <taxon>Philodinida</taxon>
        <taxon>Philodinidae</taxon>
        <taxon>Rotaria</taxon>
    </lineage>
</organism>
<proteinExistence type="predicted"/>
<evidence type="ECO:0000313" key="2">
    <source>
        <dbReference type="EMBL" id="CAF1146702.1"/>
    </source>
</evidence>
<dbReference type="SUPFAM" id="SSF52200">
    <property type="entry name" value="Toll/Interleukin receptor TIR domain"/>
    <property type="match status" value="1"/>
</dbReference>
<sequence>MDIKSGLPSKNLYEGLSHAIENSSCFVCFMTPDYQESDFCKQEFQYAKQRRIPIIPLKLDENWEPTNWLGLLTVGLVWLDFYRTKDFKTKASELHGRICATV</sequence>
<evidence type="ECO:0000313" key="3">
    <source>
        <dbReference type="EMBL" id="CAF1382044.1"/>
    </source>
</evidence>
<feature type="domain" description="TIR" evidence="1">
    <location>
        <begin position="6"/>
        <end position="91"/>
    </location>
</feature>
<reference evidence="2" key="1">
    <citation type="submission" date="2021-02" db="EMBL/GenBank/DDBJ databases">
        <authorList>
            <person name="Nowell W R."/>
        </authorList>
    </citation>
    <scope>NUCLEOTIDE SEQUENCE</scope>
</reference>
<gene>
    <name evidence="3" type="ORF">JXQ802_LOCUS33731</name>
    <name evidence="2" type="ORF">PYM288_LOCUS22002</name>
</gene>
<dbReference type="EMBL" id="CAJNOH010000909">
    <property type="protein sequence ID" value="CAF1146702.1"/>
    <property type="molecule type" value="Genomic_DNA"/>
</dbReference>
<dbReference type="InterPro" id="IPR035897">
    <property type="entry name" value="Toll_tir_struct_dom_sf"/>
</dbReference>
<dbReference type="Proteomes" id="UP000663870">
    <property type="component" value="Unassembled WGS sequence"/>
</dbReference>
<evidence type="ECO:0000259" key="1">
    <source>
        <dbReference type="Pfam" id="PF13676"/>
    </source>
</evidence>
<comment type="caution">
    <text evidence="2">The sequence shown here is derived from an EMBL/GenBank/DDBJ whole genome shotgun (WGS) entry which is preliminary data.</text>
</comment>
<feature type="non-terminal residue" evidence="2">
    <location>
        <position position="102"/>
    </location>
</feature>
<dbReference type="EMBL" id="CAJNOL010001557">
    <property type="protein sequence ID" value="CAF1382044.1"/>
    <property type="molecule type" value="Genomic_DNA"/>
</dbReference>
<dbReference type="Pfam" id="PF13676">
    <property type="entry name" value="TIR_2"/>
    <property type="match status" value="1"/>
</dbReference>
<evidence type="ECO:0000313" key="4">
    <source>
        <dbReference type="Proteomes" id="UP000663854"/>
    </source>
</evidence>
<protein>
    <recommendedName>
        <fullName evidence="1">TIR domain-containing protein</fullName>
    </recommendedName>
</protein>
<dbReference type="GO" id="GO:0007165">
    <property type="term" value="P:signal transduction"/>
    <property type="evidence" value="ECO:0007669"/>
    <property type="project" value="InterPro"/>
</dbReference>
<dbReference type="InterPro" id="IPR000157">
    <property type="entry name" value="TIR_dom"/>
</dbReference>
<dbReference type="Proteomes" id="UP000663854">
    <property type="component" value="Unassembled WGS sequence"/>
</dbReference>